<evidence type="ECO:0000256" key="1">
    <source>
        <dbReference type="SAM" id="SignalP"/>
    </source>
</evidence>
<comment type="caution">
    <text evidence="3">The sequence shown here is derived from an EMBL/GenBank/DDBJ whole genome shotgun (WGS) entry which is preliminary data.</text>
</comment>
<dbReference type="Proteomes" id="UP000885779">
    <property type="component" value="Unassembled WGS sequence"/>
</dbReference>
<dbReference type="Gene3D" id="2.60.40.4070">
    <property type="match status" value="1"/>
</dbReference>
<dbReference type="InterPro" id="IPR036116">
    <property type="entry name" value="FN3_sf"/>
</dbReference>
<dbReference type="SUPFAM" id="SSF49265">
    <property type="entry name" value="Fibronectin type III"/>
    <property type="match status" value="1"/>
</dbReference>
<protein>
    <recommendedName>
        <fullName evidence="2">Fibronectin type-III domain-containing protein</fullName>
    </recommendedName>
</protein>
<dbReference type="InterPro" id="IPR013783">
    <property type="entry name" value="Ig-like_fold"/>
</dbReference>
<gene>
    <name evidence="3" type="ORF">ENK44_14070</name>
</gene>
<evidence type="ECO:0000259" key="2">
    <source>
        <dbReference type="PROSITE" id="PS50853"/>
    </source>
</evidence>
<keyword evidence="1" id="KW-0732">Signal</keyword>
<sequence length="607" mass="68309">MRKYVLSMLVVLLVLKFSPAQKLTTDYVITDACQIRQLITNQGLLWFGGYSIPISINAEFPPASYEEHIGEAGIWVGAITPQNDTLVSVTSSWNPHISQGNAFEFWPPSDEPWDTIWVVQRGEIVDIPYLPGYKGLGDKDYVFRYNDYNPVSLKVRNHKPLYVDVIEIAHTWSAPDILAQVIVYEYFVIPTKFELRDTYITQWVDPNVGLRSTDFFSMLADDYSVYYPSHKMGLGIDAPGGPDGDTYSPVGFKIFPPDDVPASTINWTFIWNGSTHPPGLTPSRDADKYSQLMKSRIIMDNQQTATGSHFVISFGTFDLAVGDTLHFFTAEVMGDGLEGTLSNSHSLELLKERDFQVPAPPPQPPLVVTTDNHKVLLSWEPTEESNPEDYYDPNRADGDDKPFAGYRVYKSANSIDGPWKLLAEYDIIGDGNDNDLGLQHQYVDSGLVNNVEYFYTVTAFSKPDKVLNWPSLETSKRLNARTVVPGTAPPATVGQVAVVPNPYRGDIKYRDYRPAWEKPEGTRQFWMEQDRRIQFIHLPAVCEIKIYTLAGVLVNTIYHDETGTGKGYHDWNLTSSVGQAVASGIYLFTVEDKINHRVQTGKFVIIK</sequence>
<feature type="signal peptide" evidence="1">
    <location>
        <begin position="1"/>
        <end position="22"/>
    </location>
</feature>
<proteinExistence type="predicted"/>
<dbReference type="InterPro" id="IPR003961">
    <property type="entry name" value="FN3_dom"/>
</dbReference>
<reference evidence="3" key="1">
    <citation type="journal article" date="2020" name="mSystems">
        <title>Genome- and Community-Level Interaction Insights into Carbon Utilization and Element Cycling Functions of Hydrothermarchaeota in Hydrothermal Sediment.</title>
        <authorList>
            <person name="Zhou Z."/>
            <person name="Liu Y."/>
            <person name="Xu W."/>
            <person name="Pan J."/>
            <person name="Luo Z.H."/>
            <person name="Li M."/>
        </authorList>
    </citation>
    <scope>NUCLEOTIDE SEQUENCE [LARGE SCALE GENOMIC DNA]</scope>
    <source>
        <strain evidence="3">HyVt-577</strain>
    </source>
</reference>
<feature type="chain" id="PRO_5030735861" description="Fibronectin type-III domain-containing protein" evidence="1">
    <location>
        <begin position="23"/>
        <end position="607"/>
    </location>
</feature>
<dbReference type="PROSITE" id="PS50853">
    <property type="entry name" value="FN3"/>
    <property type="match status" value="1"/>
</dbReference>
<organism evidence="3">
    <name type="scientific">Caldithrix abyssi</name>
    <dbReference type="NCBI Taxonomy" id="187145"/>
    <lineage>
        <taxon>Bacteria</taxon>
        <taxon>Pseudomonadati</taxon>
        <taxon>Calditrichota</taxon>
        <taxon>Calditrichia</taxon>
        <taxon>Calditrichales</taxon>
        <taxon>Calditrichaceae</taxon>
        <taxon>Caldithrix</taxon>
    </lineage>
</organism>
<dbReference type="SMART" id="SM00060">
    <property type="entry name" value="FN3"/>
    <property type="match status" value="1"/>
</dbReference>
<dbReference type="Gene3D" id="2.60.40.10">
    <property type="entry name" value="Immunoglobulins"/>
    <property type="match status" value="1"/>
</dbReference>
<accession>A0A7V4U4Q7</accession>
<evidence type="ECO:0000313" key="3">
    <source>
        <dbReference type="EMBL" id="HGY56829.1"/>
    </source>
</evidence>
<name>A0A7V4U4Q7_CALAY</name>
<feature type="domain" description="Fibronectin type-III" evidence="2">
    <location>
        <begin position="361"/>
        <end position="485"/>
    </location>
</feature>
<dbReference type="EMBL" id="DRQG01000132">
    <property type="protein sequence ID" value="HGY56829.1"/>
    <property type="molecule type" value="Genomic_DNA"/>
</dbReference>
<dbReference type="AlphaFoldDB" id="A0A7V4U4Q7"/>